<dbReference type="InterPro" id="IPR000477">
    <property type="entry name" value="RT_dom"/>
</dbReference>
<sequence length="1155" mass="132713">MIEWQLSKLSQQQRVVLDNVIDDAHVWLSQQVEQILQDNRDFDDDSNGMFTDKQLRVRAVLSQFKQQFRMKLPNGNQQGKRNAIQDTAGDISEYISKQLDEPQRDKSQEAQKLNSQQLDGKDSGNEIQNEEVNAEDLLAKIITQTAEVVQQKILAAPKSNSVLQTRPPEFLQQLAEIRAQEDSDKETDDDMTRLLEYNLHIEKSQFNPVRYKQRNDFQAELVKIHWLKQNVLKTIIVKGQSEGEHSEFCNRLLQTLMATQCALLATIHNHLQNKPIGYNLFHILKLIYWATNDAQTIGEGYNMPKEDKHLIEGCVRSSEVLSEETKTQLEKQRNFELAENITTLLKSMGKIGTETTPNPDGNRKFRWQNRQQQKKQRVGPESHQQDLGTIQQSSAFIPYRSIFNQSLLNKTVPQSEGQIGKPSVFQIPNGIPSPNPSAATFLPDSTMANPSELMGRRLLRFILQWKLLHAQELVERGLQAEWKSLESPKILRALKRNAQQIYSTEQFYLMKQEVNKELQQRIIKEVPEKEVAFFNPCFLRPKKNSKELRKIMDCTVIDQQLQDISFKIEDLQTIKLLLQQGDYAITIDIKSAYSHIHVDQDLSTYLSFSFNNRSYSYVAMPFGIKSAPRTFTKMLRPDIASRQEDTSGKVLASATTIDKSGLDNLISEVQSSPLPPIHISRLDIQRRNDDDSMHRRYISGTSENSTNLERVNKQASLHLSLLNSAKAKAQHRWGWESKAVFNKGILKELNRWTLKLSSNNQTSLIVRKPDTLLMTDASQWMWGGVCRIKKQEKIFVHWKWSKAWHLTSSNQRELAAILCCLRRLEQDLMQQEVKAIKIQTDNTITAFNMRRQAAAGPLALMTTRFLNWTEAKDIQLQTVYIPGASNSTADALSQLARHGDYSIAQVRAQQVMKKLGIQAQVDAFATRCNKVLKTYYSPRQDSRALARDGLTIDWNEQIAWLHPPIPLIGCWLQKILEDKVQTAILITPHWRAQFWRPTLDRLTLQRVNLDPSHLILTPGKHMKQYGWILPPGNMIASEISQNQVKIKQERNYLESVQVIKGHRNNQFPMQLNHGVHNDVDMHMDQQAVLEARTAINVLFDVIGMPLPQRLIQQVMKVNVRETAKVKGEEEIWHLDVLLNYIRLLAVGINLSSTVT</sequence>
<reference evidence="3 4" key="1">
    <citation type="submission" date="2019-03" db="EMBL/GenBank/DDBJ databases">
        <title>Single cell metagenomics reveals metabolic interactions within the superorganism composed of flagellate Streblomastix strix and complex community of Bacteroidetes bacteria on its surface.</title>
        <authorList>
            <person name="Treitli S.C."/>
            <person name="Kolisko M."/>
            <person name="Husnik F."/>
            <person name="Keeling P."/>
            <person name="Hampl V."/>
        </authorList>
    </citation>
    <scope>NUCLEOTIDE SEQUENCE [LARGE SCALE GENOMIC DNA]</scope>
    <source>
        <strain evidence="3">ST1C</strain>
    </source>
</reference>
<accession>A0A5J4WIV4</accession>
<dbReference type="AlphaFoldDB" id="A0A5J4WIV4"/>
<proteinExistence type="predicted"/>
<feature type="domain" description="Reverse transcriptase" evidence="2">
    <location>
        <begin position="542"/>
        <end position="636"/>
    </location>
</feature>
<dbReference type="CDD" id="cd09275">
    <property type="entry name" value="RNase_HI_RT_DIRS1"/>
    <property type="match status" value="1"/>
</dbReference>
<evidence type="ECO:0000313" key="4">
    <source>
        <dbReference type="Proteomes" id="UP000324800"/>
    </source>
</evidence>
<organism evidence="3 4">
    <name type="scientific">Streblomastix strix</name>
    <dbReference type="NCBI Taxonomy" id="222440"/>
    <lineage>
        <taxon>Eukaryota</taxon>
        <taxon>Metamonada</taxon>
        <taxon>Preaxostyla</taxon>
        <taxon>Oxymonadida</taxon>
        <taxon>Streblomastigidae</taxon>
        <taxon>Streblomastix</taxon>
    </lineage>
</organism>
<feature type="region of interest" description="Disordered" evidence="1">
    <location>
        <begin position="100"/>
        <end position="126"/>
    </location>
</feature>
<evidence type="ECO:0000259" key="2">
    <source>
        <dbReference type="Pfam" id="PF00078"/>
    </source>
</evidence>
<dbReference type="EMBL" id="SNRW01001838">
    <property type="protein sequence ID" value="KAA6394831.1"/>
    <property type="molecule type" value="Genomic_DNA"/>
</dbReference>
<dbReference type="PANTHER" id="PTHR33050:SF7">
    <property type="entry name" value="RIBONUCLEASE H"/>
    <property type="match status" value="1"/>
</dbReference>
<dbReference type="PANTHER" id="PTHR33050">
    <property type="entry name" value="REVERSE TRANSCRIPTASE DOMAIN-CONTAINING PROTEIN"/>
    <property type="match status" value="1"/>
</dbReference>
<evidence type="ECO:0000256" key="1">
    <source>
        <dbReference type="SAM" id="MobiDB-lite"/>
    </source>
</evidence>
<protein>
    <submittedName>
        <fullName evidence="3">Putative Transposon Tf2-6 polyprotein</fullName>
    </submittedName>
</protein>
<feature type="compositionally biased region" description="Basic residues" evidence="1">
    <location>
        <begin position="364"/>
        <end position="377"/>
    </location>
</feature>
<feature type="region of interest" description="Disordered" evidence="1">
    <location>
        <begin position="349"/>
        <end position="387"/>
    </location>
</feature>
<comment type="caution">
    <text evidence="3">The sequence shown here is derived from an EMBL/GenBank/DDBJ whole genome shotgun (WGS) entry which is preliminary data.</text>
</comment>
<dbReference type="InterPro" id="IPR043128">
    <property type="entry name" value="Rev_trsase/Diguanyl_cyclase"/>
</dbReference>
<dbReference type="InterPro" id="IPR043502">
    <property type="entry name" value="DNA/RNA_pol_sf"/>
</dbReference>
<dbReference type="Pfam" id="PF00078">
    <property type="entry name" value="RVT_1"/>
    <property type="match status" value="1"/>
</dbReference>
<dbReference type="SUPFAM" id="SSF56672">
    <property type="entry name" value="DNA/RNA polymerases"/>
    <property type="match status" value="1"/>
</dbReference>
<name>A0A5J4WIV4_9EUKA</name>
<dbReference type="Proteomes" id="UP000324800">
    <property type="component" value="Unassembled WGS sequence"/>
</dbReference>
<dbReference type="InterPro" id="IPR052055">
    <property type="entry name" value="Hepadnavirus_pol/RT"/>
</dbReference>
<dbReference type="Gene3D" id="3.30.70.270">
    <property type="match status" value="1"/>
</dbReference>
<gene>
    <name evidence="3" type="ORF">EZS28_009643</name>
</gene>
<evidence type="ECO:0000313" key="3">
    <source>
        <dbReference type="EMBL" id="KAA6394831.1"/>
    </source>
</evidence>
<dbReference type="Gene3D" id="3.10.10.10">
    <property type="entry name" value="HIV Type 1 Reverse Transcriptase, subunit A, domain 1"/>
    <property type="match status" value="1"/>
</dbReference>
<feature type="compositionally biased region" description="Basic and acidic residues" evidence="1">
    <location>
        <begin position="100"/>
        <end position="109"/>
    </location>
</feature>